<dbReference type="InterPro" id="IPR023214">
    <property type="entry name" value="HAD_sf"/>
</dbReference>
<evidence type="ECO:0000256" key="5">
    <source>
        <dbReference type="ARBA" id="ARBA00022842"/>
    </source>
</evidence>
<evidence type="ECO:0000256" key="4">
    <source>
        <dbReference type="ARBA" id="ARBA00022801"/>
    </source>
</evidence>
<comment type="cofactor">
    <cofactor evidence="1">
        <name>Mg(2+)</name>
        <dbReference type="ChEBI" id="CHEBI:18420"/>
    </cofactor>
</comment>
<proteinExistence type="inferred from homology"/>
<dbReference type="InterPro" id="IPR006357">
    <property type="entry name" value="HAD-SF_hydro_IIA"/>
</dbReference>
<dbReference type="RefSeq" id="WP_256944486.1">
    <property type="nucleotide sequence ID" value="NZ_JANHNZ010000002.1"/>
</dbReference>
<dbReference type="InterPro" id="IPR036412">
    <property type="entry name" value="HAD-like_sf"/>
</dbReference>
<dbReference type="CDD" id="cd07530">
    <property type="entry name" value="HAD_Pase_UmpH-like"/>
    <property type="match status" value="1"/>
</dbReference>
<dbReference type="SFLD" id="SFLDS00003">
    <property type="entry name" value="Haloacid_Dehalogenase"/>
    <property type="match status" value="1"/>
</dbReference>
<comment type="similarity">
    <text evidence="2">Belongs to the HAD-like hydrolase superfamily. NagD family.</text>
</comment>
<accession>A0ABT1WLH2</accession>
<keyword evidence="4 6" id="KW-0378">Hydrolase</keyword>
<protein>
    <submittedName>
        <fullName evidence="6">TIGR01457 family HAD-type hydrolase</fullName>
    </submittedName>
</protein>
<evidence type="ECO:0000256" key="3">
    <source>
        <dbReference type="ARBA" id="ARBA00022723"/>
    </source>
</evidence>
<evidence type="ECO:0000313" key="7">
    <source>
        <dbReference type="Proteomes" id="UP001059480"/>
    </source>
</evidence>
<dbReference type="NCBIfam" id="TIGR01457">
    <property type="entry name" value="HAD-SF-IIA-hyp2"/>
    <property type="match status" value="1"/>
</dbReference>
<evidence type="ECO:0000256" key="1">
    <source>
        <dbReference type="ARBA" id="ARBA00001946"/>
    </source>
</evidence>
<comment type="caution">
    <text evidence="6">The sequence shown here is derived from an EMBL/GenBank/DDBJ whole genome shotgun (WGS) entry which is preliminary data.</text>
</comment>
<dbReference type="InterPro" id="IPR006354">
    <property type="entry name" value="HAD-SF_hydro_IIA_hyp1"/>
</dbReference>
<name>A0ABT1WLH2_9LACT</name>
<keyword evidence="3" id="KW-0479">Metal-binding</keyword>
<sequence>MTLRYKAYLIDLDGTIYKGKDRIPSAEKFIERLQLEEIPFLFVTNNATKTPQEVADNLANHYHITVLPDLVYTSGVATADYIKEHITGQKAFVIGEKALKEQLQLAGYQVVDQDPDFIVQALDRELTYQKLEKATLAIREGLPYIVTNGDTNMPTERGFVPGSGAITAFLRAATQTEPIMIGKPSPIIMQGALDKLNHMLQSNQEEATLLSKEDLVMVGDNYQTDILAGIDFGMDTLMVLTGFSTLDDIKGKEKQPTHVITDLSQWSLR</sequence>
<evidence type="ECO:0000256" key="2">
    <source>
        <dbReference type="ARBA" id="ARBA00006696"/>
    </source>
</evidence>
<dbReference type="SFLD" id="SFLDG01139">
    <property type="entry name" value="C2.A:_Pyridoxal_Phosphate_Phos"/>
    <property type="match status" value="1"/>
</dbReference>
<organism evidence="6 7">
    <name type="scientific">Granulicatella seriolae</name>
    <dbReference type="NCBI Taxonomy" id="2967226"/>
    <lineage>
        <taxon>Bacteria</taxon>
        <taxon>Bacillati</taxon>
        <taxon>Bacillota</taxon>
        <taxon>Bacilli</taxon>
        <taxon>Lactobacillales</taxon>
        <taxon>Carnobacteriaceae</taxon>
        <taxon>Granulicatella</taxon>
    </lineage>
</organism>
<dbReference type="NCBIfam" id="TIGR01460">
    <property type="entry name" value="HAD-SF-IIA"/>
    <property type="match status" value="1"/>
</dbReference>
<dbReference type="Pfam" id="PF13344">
    <property type="entry name" value="Hydrolase_6"/>
    <property type="match status" value="1"/>
</dbReference>
<dbReference type="Gene3D" id="3.40.50.1000">
    <property type="entry name" value="HAD superfamily/HAD-like"/>
    <property type="match status" value="2"/>
</dbReference>
<dbReference type="GO" id="GO:0016787">
    <property type="term" value="F:hydrolase activity"/>
    <property type="evidence" value="ECO:0007669"/>
    <property type="project" value="UniProtKB-KW"/>
</dbReference>
<reference evidence="6" key="1">
    <citation type="submission" date="2022-07" db="EMBL/GenBank/DDBJ databases">
        <authorList>
            <person name="Jung M.-Y."/>
            <person name="Lee M."/>
        </authorList>
    </citation>
    <scope>NUCLEOTIDE SEQUENCE</scope>
    <source>
        <strain evidence="6">S8</strain>
    </source>
</reference>
<keyword evidence="5" id="KW-0460">Magnesium</keyword>
<dbReference type="Proteomes" id="UP001059480">
    <property type="component" value="Unassembled WGS sequence"/>
</dbReference>
<reference evidence="6" key="3">
    <citation type="journal article" date="2023" name="Microbiol. Resour. Announc.">
        <title>Draft Genome Sequence of Granulicatella sp. Strain S8, Isolated from a Marine Fish, Seriola quinqueradiata.</title>
        <authorList>
            <person name="Lee M."/>
            <person name="Farooq A."/>
            <person name="Jeong J.B."/>
            <person name="Jung M.Y."/>
        </authorList>
    </citation>
    <scope>NUCLEOTIDE SEQUENCE</scope>
    <source>
        <strain evidence="6">S8</strain>
    </source>
</reference>
<dbReference type="Pfam" id="PF13242">
    <property type="entry name" value="Hydrolase_like"/>
    <property type="match status" value="1"/>
</dbReference>
<gene>
    <name evidence="6" type="ORF">NPA36_02280</name>
</gene>
<evidence type="ECO:0000313" key="6">
    <source>
        <dbReference type="EMBL" id="MCQ9209368.1"/>
    </source>
</evidence>
<dbReference type="PANTHER" id="PTHR19288:SF46">
    <property type="entry name" value="HALOACID DEHALOGENASE-LIKE HYDROLASE DOMAIN-CONTAINING PROTEIN 2"/>
    <property type="match status" value="1"/>
</dbReference>
<dbReference type="EMBL" id="JANHNZ010000002">
    <property type="protein sequence ID" value="MCQ9209368.1"/>
    <property type="molecule type" value="Genomic_DNA"/>
</dbReference>
<dbReference type="PANTHER" id="PTHR19288">
    <property type="entry name" value="4-NITROPHENYLPHOSPHATASE-RELATED"/>
    <property type="match status" value="1"/>
</dbReference>
<keyword evidence="7" id="KW-1185">Reference proteome</keyword>
<reference evidence="6" key="2">
    <citation type="journal article" date="2023" name="Curr. Microbiol.">
        <title>Granulicatella seriolae sp. nov., a Novel Facultative Anaerobe Isolated from Yellowtail Marine Fish.</title>
        <authorList>
            <person name="Lee M."/>
            <person name="Choi Y.J."/>
            <person name="Farooq A."/>
            <person name="Jeong J.B."/>
            <person name="Jung M.Y."/>
        </authorList>
    </citation>
    <scope>NUCLEOTIDE SEQUENCE</scope>
    <source>
        <strain evidence="6">S8</strain>
    </source>
</reference>
<dbReference type="SUPFAM" id="SSF56784">
    <property type="entry name" value="HAD-like"/>
    <property type="match status" value="1"/>
</dbReference>